<reference evidence="1 2" key="1">
    <citation type="journal article" date="2011" name="Genome Res.">
        <title>Phylogeny-wide analysis of social amoeba genomes highlights ancient origins for complex intercellular communication.</title>
        <authorList>
            <person name="Heidel A.J."/>
            <person name="Lawal H.M."/>
            <person name="Felder M."/>
            <person name="Schilde C."/>
            <person name="Helps N.R."/>
            <person name="Tunggal B."/>
            <person name="Rivero F."/>
            <person name="John U."/>
            <person name="Schleicher M."/>
            <person name="Eichinger L."/>
            <person name="Platzer M."/>
            <person name="Noegel A.A."/>
            <person name="Schaap P."/>
            <person name="Gloeckner G."/>
        </authorList>
    </citation>
    <scope>NUCLEOTIDE SEQUENCE [LARGE SCALE GENOMIC DNA]</scope>
    <source>
        <strain evidence="2">ATCC 26659 / Pp 5 / PN500</strain>
    </source>
</reference>
<organism evidence="1 2">
    <name type="scientific">Heterostelium pallidum (strain ATCC 26659 / Pp 5 / PN500)</name>
    <name type="common">Cellular slime mold</name>
    <name type="synonym">Polysphondylium pallidum</name>
    <dbReference type="NCBI Taxonomy" id="670386"/>
    <lineage>
        <taxon>Eukaryota</taxon>
        <taxon>Amoebozoa</taxon>
        <taxon>Evosea</taxon>
        <taxon>Eumycetozoa</taxon>
        <taxon>Dictyostelia</taxon>
        <taxon>Acytosteliales</taxon>
        <taxon>Acytosteliaceae</taxon>
        <taxon>Heterostelium</taxon>
    </lineage>
</organism>
<comment type="caution">
    <text evidence="1">The sequence shown here is derived from an EMBL/GenBank/DDBJ whole genome shotgun (WGS) entry which is preliminary data.</text>
</comment>
<sequence>MDMGFPFNRSIRTQADSTEEKMDAYLTATNVFKGDITIKWETPKILAA</sequence>
<dbReference type="EMBL" id="ADBJ01000021">
    <property type="protein sequence ID" value="EFA82027.1"/>
    <property type="molecule type" value="Genomic_DNA"/>
</dbReference>
<proteinExistence type="predicted"/>
<keyword evidence="2" id="KW-1185">Reference proteome</keyword>
<evidence type="ECO:0000313" key="1">
    <source>
        <dbReference type="EMBL" id="EFA82027.1"/>
    </source>
</evidence>
<accession>D3B8Y8</accession>
<dbReference type="Proteomes" id="UP000001396">
    <property type="component" value="Unassembled WGS sequence"/>
</dbReference>
<evidence type="ECO:0000313" key="2">
    <source>
        <dbReference type="Proteomes" id="UP000001396"/>
    </source>
</evidence>
<dbReference type="RefSeq" id="XP_020434144.1">
    <property type="nucleotide sequence ID" value="XM_020575828.1"/>
</dbReference>
<dbReference type="GeneID" id="31360418"/>
<dbReference type="InParanoid" id="D3B8Y8"/>
<name>D3B8Y8_HETP5</name>
<protein>
    <submittedName>
        <fullName evidence="1">Uncharacterized protein</fullName>
    </submittedName>
</protein>
<dbReference type="AlphaFoldDB" id="D3B8Y8"/>
<gene>
    <name evidence="1" type="ORF">PPL_04932</name>
</gene>